<gene>
    <name evidence="1" type="primary">penA1</name>
</gene>
<evidence type="ECO:0000313" key="1">
    <source>
        <dbReference type="EMBL" id="ALR96377.1"/>
    </source>
</evidence>
<protein>
    <submittedName>
        <fullName evidence="1">Putative lantibiotic peptide</fullName>
    </submittedName>
</protein>
<sequence>MANNNFDLDVQVKSVNSVNANFGLYTSQCYSSQCYSSKCYSDSCYSSDCYTGRHMCGYTHGYSC</sequence>
<proteinExistence type="predicted"/>
<reference evidence="1" key="1">
    <citation type="journal article" date="2015" name="Antimicrob. Agents Chemother.">
        <title>Characterization of the Antimicrobial Peptide Penisin, a Class Ia Novel Lantibiotic from Paenibacillus sp. Strain A3.</title>
        <authorList>
            <person name="Baindara P."/>
            <person name="Chaudhry V."/>
            <person name="Mittal G."/>
            <person name="Liao L.M."/>
            <person name="Matos C.O."/>
            <person name="Khatri N."/>
            <person name="Franco O.L."/>
            <person name="Patil P.B."/>
            <person name="Korpole S."/>
        </authorList>
    </citation>
    <scope>NUCLEOTIDE SEQUENCE</scope>
    <source>
        <strain evidence="1">A3</strain>
    </source>
</reference>
<name>A0A0U2T761_9BACL</name>
<dbReference type="AlphaFoldDB" id="A0A0U2T761"/>
<accession>A0A0U2T761</accession>
<organism evidence="1">
    <name type="scientific">Paenibacillus ehimensis</name>
    <dbReference type="NCBI Taxonomy" id="79264"/>
    <lineage>
        <taxon>Bacteria</taxon>
        <taxon>Bacillati</taxon>
        <taxon>Bacillota</taxon>
        <taxon>Bacilli</taxon>
        <taxon>Bacillales</taxon>
        <taxon>Paenibacillaceae</taxon>
        <taxon>Paenibacillus</taxon>
    </lineage>
</organism>
<dbReference type="EMBL" id="KT934325">
    <property type="protein sequence ID" value="ALR96377.1"/>
    <property type="molecule type" value="Genomic_DNA"/>
</dbReference>
<dbReference type="NCBIfam" id="NF033457">
    <property type="entry name" value="elgicin_lanti"/>
    <property type="match status" value="1"/>
</dbReference>